<feature type="transmembrane region" description="Helical" evidence="12">
    <location>
        <begin position="205"/>
        <end position="227"/>
    </location>
</feature>
<evidence type="ECO:0000256" key="2">
    <source>
        <dbReference type="ARBA" id="ARBA00022475"/>
    </source>
</evidence>
<comment type="similarity">
    <text evidence="10">Belongs to the methyl-accepting chemotaxis (MCP) protein family.</text>
</comment>
<reference evidence="15 16" key="1">
    <citation type="submission" date="2019-03" db="EMBL/GenBank/DDBJ databases">
        <title>Genomic Encyclopedia of Type Strains, Phase III (KMG-III): the genomes of soil and plant-associated and newly described type strains.</title>
        <authorList>
            <person name="Whitman W."/>
        </authorList>
    </citation>
    <scope>NUCLEOTIDE SEQUENCE [LARGE SCALE GENOMIC DNA]</scope>
    <source>
        <strain evidence="15 16">LMG 29544</strain>
    </source>
</reference>
<feature type="domain" description="HAMP" evidence="14">
    <location>
        <begin position="229"/>
        <end position="281"/>
    </location>
</feature>
<keyword evidence="9 11" id="KW-0807">Transducer</keyword>
<evidence type="ECO:0000256" key="11">
    <source>
        <dbReference type="PROSITE-ProRule" id="PRU00284"/>
    </source>
</evidence>
<keyword evidence="3" id="KW-0488">Methylation</keyword>
<keyword evidence="4" id="KW-0145">Chemotaxis</keyword>
<evidence type="ECO:0000256" key="8">
    <source>
        <dbReference type="ARBA" id="ARBA00023136"/>
    </source>
</evidence>
<dbReference type="Proteomes" id="UP000295509">
    <property type="component" value="Unassembled WGS sequence"/>
</dbReference>
<dbReference type="Pfam" id="PF00672">
    <property type="entry name" value="HAMP"/>
    <property type="match status" value="1"/>
</dbReference>
<keyword evidence="16" id="KW-1185">Reference proteome</keyword>
<keyword evidence="8 12" id="KW-0472">Membrane</keyword>
<dbReference type="InterPro" id="IPR003122">
    <property type="entry name" value="Tar_rcpt_lig-bd"/>
</dbReference>
<evidence type="ECO:0000256" key="9">
    <source>
        <dbReference type="ARBA" id="ARBA00023224"/>
    </source>
</evidence>
<comment type="subcellular location">
    <subcellularLocation>
        <location evidence="1">Cell inner membrane</location>
        <topology evidence="1">Multi-pass membrane protein</topology>
    </subcellularLocation>
</comment>
<evidence type="ECO:0000256" key="10">
    <source>
        <dbReference type="ARBA" id="ARBA00029447"/>
    </source>
</evidence>
<dbReference type="AlphaFoldDB" id="A0A4R8LMF0"/>
<dbReference type="InterPro" id="IPR003660">
    <property type="entry name" value="HAMP_dom"/>
</dbReference>
<evidence type="ECO:0000256" key="7">
    <source>
        <dbReference type="ARBA" id="ARBA00022989"/>
    </source>
</evidence>
<gene>
    <name evidence="15" type="ORF">BX592_113150</name>
</gene>
<dbReference type="FunFam" id="1.10.287.950:FF:000001">
    <property type="entry name" value="Methyl-accepting chemotaxis sensory transducer"/>
    <property type="match status" value="1"/>
</dbReference>
<evidence type="ECO:0000256" key="4">
    <source>
        <dbReference type="ARBA" id="ARBA00022500"/>
    </source>
</evidence>
<evidence type="ECO:0000256" key="6">
    <source>
        <dbReference type="ARBA" id="ARBA00022692"/>
    </source>
</evidence>
<dbReference type="PANTHER" id="PTHR43531">
    <property type="entry name" value="PROTEIN ICFG"/>
    <property type="match status" value="1"/>
</dbReference>
<evidence type="ECO:0000256" key="5">
    <source>
        <dbReference type="ARBA" id="ARBA00022519"/>
    </source>
</evidence>
<protein>
    <submittedName>
        <fullName evidence="15">Methyl-accepting chemotaxis sensory transducer with TarH sensor</fullName>
    </submittedName>
</protein>
<dbReference type="PROSITE" id="PS50885">
    <property type="entry name" value="HAMP"/>
    <property type="match status" value="1"/>
</dbReference>
<dbReference type="PRINTS" id="PR00260">
    <property type="entry name" value="CHEMTRNSDUCR"/>
</dbReference>
<dbReference type="PROSITE" id="PS50111">
    <property type="entry name" value="CHEMOTAXIS_TRANSDUC_2"/>
    <property type="match status" value="1"/>
</dbReference>
<sequence>MPSYATFRCAFPSSRMFMFRNITIRIRLALAMGFLGLLMIVGAVLGVVGIAMSNDDQKELYTDQLASAIALGKYDFHIARGRLVLDRIGAAPDSPDVPNLLQRAREQFDIADKAWQSYRALPAGADETRISDEVDAKRAVAMSGPVPQVYAAIGRRDTAALGDLISHKMTAPFNDITDRTAQLEAMQAEQARALYDAAQKRFDTILVIAAAGLAVGLVMAVFGWYTLQKSIAGPLDDALLHFRSIADGDLSQRIGVRSRDEMGRLMEGLQAMQMRLTETITTVRDSAQSIATATRQISAGNIDLSQRTEEQAASLGETASSMTELTSTVRRNSDNARQATSLARDAASVAQTGHQVISQVVSTMGEINGSSQQIADIIGVIEGIAFQTNILALNAAVEAARAGEEGRGFAVVAGEVRTLAQRSGAAAKEIKALIDKSVERVGNGTALVDRAGSTMNEINEAVRRVTEITVEISAASEEQSDGIERVTQAVTQMDSVTQQNAALVEQAAAAAASLREQAERMNGVVSVFRTA</sequence>
<evidence type="ECO:0000259" key="13">
    <source>
        <dbReference type="PROSITE" id="PS50111"/>
    </source>
</evidence>
<dbReference type="CDD" id="cd06225">
    <property type="entry name" value="HAMP"/>
    <property type="match status" value="1"/>
</dbReference>
<dbReference type="SMART" id="SM00283">
    <property type="entry name" value="MA"/>
    <property type="match status" value="1"/>
</dbReference>
<dbReference type="SUPFAM" id="SSF47170">
    <property type="entry name" value="Aspartate receptor, ligand-binding domain"/>
    <property type="match status" value="1"/>
</dbReference>
<dbReference type="PANTHER" id="PTHR43531:SF14">
    <property type="entry name" value="METHYL-ACCEPTING CHEMOTAXIS PROTEIN I-RELATED"/>
    <property type="match status" value="1"/>
</dbReference>
<evidence type="ECO:0000256" key="1">
    <source>
        <dbReference type="ARBA" id="ARBA00004429"/>
    </source>
</evidence>
<dbReference type="InterPro" id="IPR004089">
    <property type="entry name" value="MCPsignal_dom"/>
</dbReference>
<accession>A0A4R8LMF0</accession>
<evidence type="ECO:0000256" key="3">
    <source>
        <dbReference type="ARBA" id="ARBA00022481"/>
    </source>
</evidence>
<dbReference type="CDD" id="cd11386">
    <property type="entry name" value="MCP_signal"/>
    <property type="match status" value="1"/>
</dbReference>
<evidence type="ECO:0000313" key="16">
    <source>
        <dbReference type="Proteomes" id="UP000295509"/>
    </source>
</evidence>
<keyword evidence="2" id="KW-1003">Cell membrane</keyword>
<name>A0A4R8LMF0_9BURK</name>
<keyword evidence="7 12" id="KW-1133">Transmembrane helix</keyword>
<dbReference type="EMBL" id="SORE01000013">
    <property type="protein sequence ID" value="TDY46521.1"/>
    <property type="molecule type" value="Genomic_DNA"/>
</dbReference>
<evidence type="ECO:0000256" key="12">
    <source>
        <dbReference type="SAM" id="Phobius"/>
    </source>
</evidence>
<dbReference type="InterPro" id="IPR004090">
    <property type="entry name" value="Chemotax_Me-accpt_rcpt"/>
</dbReference>
<dbReference type="Pfam" id="PF02203">
    <property type="entry name" value="TarH"/>
    <property type="match status" value="1"/>
</dbReference>
<proteinExistence type="inferred from homology"/>
<dbReference type="Pfam" id="PF00015">
    <property type="entry name" value="MCPsignal"/>
    <property type="match status" value="1"/>
</dbReference>
<dbReference type="GO" id="GO:0006935">
    <property type="term" value="P:chemotaxis"/>
    <property type="evidence" value="ECO:0007669"/>
    <property type="project" value="UniProtKB-KW"/>
</dbReference>
<dbReference type="SMART" id="SM00304">
    <property type="entry name" value="HAMP"/>
    <property type="match status" value="1"/>
</dbReference>
<keyword evidence="5" id="KW-0997">Cell inner membrane</keyword>
<dbReference type="Gene3D" id="1.10.287.950">
    <property type="entry name" value="Methyl-accepting chemotaxis protein"/>
    <property type="match status" value="1"/>
</dbReference>
<keyword evidence="6 12" id="KW-0812">Transmembrane</keyword>
<comment type="caution">
    <text evidence="15">The sequence shown here is derived from an EMBL/GenBank/DDBJ whole genome shotgun (WGS) entry which is preliminary data.</text>
</comment>
<evidence type="ECO:0000259" key="14">
    <source>
        <dbReference type="PROSITE" id="PS50885"/>
    </source>
</evidence>
<feature type="domain" description="Methyl-accepting transducer" evidence="13">
    <location>
        <begin position="286"/>
        <end position="515"/>
    </location>
</feature>
<organism evidence="15 16">
    <name type="scientific">Paraburkholderia rhizosphaerae</name>
    <dbReference type="NCBI Taxonomy" id="480658"/>
    <lineage>
        <taxon>Bacteria</taxon>
        <taxon>Pseudomonadati</taxon>
        <taxon>Pseudomonadota</taxon>
        <taxon>Betaproteobacteria</taxon>
        <taxon>Burkholderiales</taxon>
        <taxon>Burkholderiaceae</taxon>
        <taxon>Paraburkholderia</taxon>
    </lineage>
</organism>
<dbReference type="GO" id="GO:0004888">
    <property type="term" value="F:transmembrane signaling receptor activity"/>
    <property type="evidence" value="ECO:0007669"/>
    <property type="project" value="InterPro"/>
</dbReference>
<evidence type="ECO:0000313" key="15">
    <source>
        <dbReference type="EMBL" id="TDY46521.1"/>
    </source>
</evidence>
<dbReference type="GO" id="GO:0007165">
    <property type="term" value="P:signal transduction"/>
    <property type="evidence" value="ECO:0007669"/>
    <property type="project" value="UniProtKB-KW"/>
</dbReference>
<dbReference type="SUPFAM" id="SSF58104">
    <property type="entry name" value="Methyl-accepting chemotaxis protein (MCP) signaling domain"/>
    <property type="match status" value="1"/>
</dbReference>
<dbReference type="InterPro" id="IPR035440">
    <property type="entry name" value="4HB_MCP_dom_sf"/>
</dbReference>
<dbReference type="GO" id="GO:0005886">
    <property type="term" value="C:plasma membrane"/>
    <property type="evidence" value="ECO:0007669"/>
    <property type="project" value="UniProtKB-SubCell"/>
</dbReference>
<dbReference type="InterPro" id="IPR051310">
    <property type="entry name" value="MCP_chemotaxis"/>
</dbReference>